<accession>A0ABP9RNU2</accession>
<evidence type="ECO:0008006" key="5">
    <source>
        <dbReference type="Google" id="ProtNLM"/>
    </source>
</evidence>
<feature type="transmembrane region" description="Helical" evidence="2">
    <location>
        <begin position="373"/>
        <end position="393"/>
    </location>
</feature>
<feature type="transmembrane region" description="Helical" evidence="2">
    <location>
        <begin position="47"/>
        <end position="71"/>
    </location>
</feature>
<keyword evidence="2" id="KW-0472">Membrane</keyword>
<dbReference type="RefSeq" id="WP_345627310.1">
    <property type="nucleotide sequence ID" value="NZ_BAABJQ010000003.1"/>
</dbReference>
<evidence type="ECO:0000256" key="1">
    <source>
        <dbReference type="SAM" id="MobiDB-lite"/>
    </source>
</evidence>
<evidence type="ECO:0000313" key="3">
    <source>
        <dbReference type="EMBL" id="GAA5181086.1"/>
    </source>
</evidence>
<feature type="region of interest" description="Disordered" evidence="1">
    <location>
        <begin position="1"/>
        <end position="20"/>
    </location>
</feature>
<keyword evidence="4" id="KW-1185">Reference proteome</keyword>
<proteinExistence type="predicted"/>
<feature type="transmembrane region" description="Helical" evidence="2">
    <location>
        <begin position="506"/>
        <end position="526"/>
    </location>
</feature>
<feature type="compositionally biased region" description="Polar residues" evidence="1">
    <location>
        <begin position="1"/>
        <end position="12"/>
    </location>
</feature>
<comment type="caution">
    <text evidence="3">The sequence shown here is derived from an EMBL/GenBank/DDBJ whole genome shotgun (WGS) entry which is preliminary data.</text>
</comment>
<feature type="transmembrane region" description="Helical" evidence="2">
    <location>
        <begin position="443"/>
        <end position="464"/>
    </location>
</feature>
<name>A0ABP9RNU2_9ACTN</name>
<gene>
    <name evidence="3" type="ORF">GCM10023322_14910</name>
</gene>
<feature type="transmembrane region" description="Helical" evidence="2">
    <location>
        <begin position="476"/>
        <end position="494"/>
    </location>
</feature>
<feature type="transmembrane region" description="Helical" evidence="2">
    <location>
        <begin position="83"/>
        <end position="104"/>
    </location>
</feature>
<protein>
    <recommendedName>
        <fullName evidence="5">Glycosyltransferase RgtA/B/C/D-like domain-containing protein</fullName>
    </recommendedName>
</protein>
<keyword evidence="2" id="KW-0812">Transmembrane</keyword>
<feature type="transmembrane region" description="Helical" evidence="2">
    <location>
        <begin position="254"/>
        <end position="271"/>
    </location>
</feature>
<evidence type="ECO:0000256" key="2">
    <source>
        <dbReference type="SAM" id="Phobius"/>
    </source>
</evidence>
<feature type="transmembrane region" description="Helical" evidence="2">
    <location>
        <begin position="334"/>
        <end position="361"/>
    </location>
</feature>
<evidence type="ECO:0000313" key="4">
    <source>
        <dbReference type="Proteomes" id="UP001501570"/>
    </source>
</evidence>
<feature type="transmembrane region" description="Helical" evidence="2">
    <location>
        <begin position="116"/>
        <end position="135"/>
    </location>
</feature>
<sequence length="670" mass="70705">MTMNGPVTNRQLTAADTPAAAVPPAPSGPWWGHDLGRRITATAAKVAGVWLLALLAHLAHADALTLLLVVAGTGASLRGAGSLLDRLMLSVALLAGLTCVAALGLSFTPGHLRPQVLGGCALTGLVLVAAVRGGLPGRWRRPRLIDLAVLLPVAAVAYLFTRPTLGAGMAVRLGTVIRGEDLARHFAMFDTIRRVGGYVFLHRAAAAGSIAPSDLAYPQGAHLLAAVVDGFLSSSSSPGAPVTSMSHFLYYDQFNYLFLVLAVIWAARRLAGPGVRAVAFLPVAGLCAGYLLFGSLITAYTYGFFPEIAGLAFLALLVGVLVRPLPDTREQVLIVAALVVAVAYCYYILLPVVAVAVLGYAWVYRRRLARHRVLVGAVTVAGALACLVLRVAAGHEQALSLGVLLQDFGVARVQRGPLLGLAALVAVGGAATRSWWRSPAARIMAVSATGAAALTLGVGLYEVGEVGHTLYFFEKSLHTLIVLMLVASGAAAGLAQRLIIGLRSRVALAAGALLLGLVPSAMLGGLDWDPQQQADAQFHDPAYGTSPGRLLVGGQLAVTQPAMAAVTVANAIPDAGGKITLIATDQQTDNLATFYTWMLQRQYGAAWQVYPKTFTMHGFYQYEEYLISDPGRHYRVVTSDPTILIELESLAILRPDLQLEVDDLHNLRRQ</sequence>
<keyword evidence="2" id="KW-1133">Transmembrane helix</keyword>
<feature type="transmembrane region" description="Helical" evidence="2">
    <location>
        <begin position="277"/>
        <end position="297"/>
    </location>
</feature>
<reference evidence="4" key="1">
    <citation type="journal article" date="2019" name="Int. J. Syst. Evol. Microbiol.">
        <title>The Global Catalogue of Microorganisms (GCM) 10K type strain sequencing project: providing services to taxonomists for standard genome sequencing and annotation.</title>
        <authorList>
            <consortium name="The Broad Institute Genomics Platform"/>
            <consortium name="The Broad Institute Genome Sequencing Center for Infectious Disease"/>
            <person name="Wu L."/>
            <person name="Ma J."/>
        </authorList>
    </citation>
    <scope>NUCLEOTIDE SEQUENCE [LARGE SCALE GENOMIC DNA]</scope>
    <source>
        <strain evidence="4">JCM 18304</strain>
    </source>
</reference>
<feature type="transmembrane region" description="Helical" evidence="2">
    <location>
        <begin position="413"/>
        <end position="431"/>
    </location>
</feature>
<dbReference type="EMBL" id="BAABJQ010000003">
    <property type="protein sequence ID" value="GAA5181086.1"/>
    <property type="molecule type" value="Genomic_DNA"/>
</dbReference>
<organism evidence="3 4">
    <name type="scientific">Rugosimonospora acidiphila</name>
    <dbReference type="NCBI Taxonomy" id="556531"/>
    <lineage>
        <taxon>Bacteria</taxon>
        <taxon>Bacillati</taxon>
        <taxon>Actinomycetota</taxon>
        <taxon>Actinomycetes</taxon>
        <taxon>Micromonosporales</taxon>
        <taxon>Micromonosporaceae</taxon>
        <taxon>Rugosimonospora</taxon>
    </lineage>
</organism>
<feature type="transmembrane region" description="Helical" evidence="2">
    <location>
        <begin position="304"/>
        <end position="322"/>
    </location>
</feature>
<dbReference type="Proteomes" id="UP001501570">
    <property type="component" value="Unassembled WGS sequence"/>
</dbReference>